<dbReference type="RefSeq" id="WP_169342935.1">
    <property type="nucleotide sequence ID" value="NZ_JABBJJ010000006.1"/>
</dbReference>
<dbReference type="Proteomes" id="UP000518300">
    <property type="component" value="Unassembled WGS sequence"/>
</dbReference>
<sequence>MIRTKLIASITTALAISLFTALPAHALNPAAAGAAEAVSLDPVSIGQAIAKSVHAVPNREGFVKGLLYSARHQTGGKYNVVVANLGNKHEASGLRNVVYYQTFNYGDLVYGVWAFEDGVFDNQGDGGFINWTFDGLWERQDPNGQSNPRGMRVVFRKKP</sequence>
<dbReference type="EMBL" id="JABBJJ010000006">
    <property type="protein sequence ID" value="NMO13652.1"/>
    <property type="molecule type" value="Genomic_DNA"/>
</dbReference>
<proteinExistence type="predicted"/>
<evidence type="ECO:0000256" key="1">
    <source>
        <dbReference type="SAM" id="SignalP"/>
    </source>
</evidence>
<feature type="signal peptide" evidence="1">
    <location>
        <begin position="1"/>
        <end position="26"/>
    </location>
</feature>
<evidence type="ECO:0000313" key="2">
    <source>
        <dbReference type="EMBL" id="NMO13652.1"/>
    </source>
</evidence>
<keyword evidence="1" id="KW-0732">Signal</keyword>
<evidence type="ECO:0000313" key="3">
    <source>
        <dbReference type="Proteomes" id="UP000518300"/>
    </source>
</evidence>
<name>A0A848L5V0_9BACT</name>
<dbReference type="AlphaFoldDB" id="A0A848L5V0"/>
<protein>
    <submittedName>
        <fullName evidence="2">Stress protein</fullName>
    </submittedName>
</protein>
<keyword evidence="3" id="KW-1185">Reference proteome</keyword>
<gene>
    <name evidence="2" type="ORF">HG543_02070</name>
</gene>
<reference evidence="2 3" key="1">
    <citation type="submission" date="2020-04" db="EMBL/GenBank/DDBJ databases">
        <title>Draft genome of Pyxidicoccus fallax type strain.</title>
        <authorList>
            <person name="Whitworth D.E."/>
        </authorList>
    </citation>
    <scope>NUCLEOTIDE SEQUENCE [LARGE SCALE GENOMIC DNA]</scope>
    <source>
        <strain evidence="2 3">DSM 14698</strain>
    </source>
</reference>
<comment type="caution">
    <text evidence="2">The sequence shown here is derived from an EMBL/GenBank/DDBJ whole genome shotgun (WGS) entry which is preliminary data.</text>
</comment>
<accession>A0A848L5V0</accession>
<organism evidence="2 3">
    <name type="scientific">Pyxidicoccus fallax</name>
    <dbReference type="NCBI Taxonomy" id="394095"/>
    <lineage>
        <taxon>Bacteria</taxon>
        <taxon>Pseudomonadati</taxon>
        <taxon>Myxococcota</taxon>
        <taxon>Myxococcia</taxon>
        <taxon>Myxococcales</taxon>
        <taxon>Cystobacterineae</taxon>
        <taxon>Myxococcaceae</taxon>
        <taxon>Pyxidicoccus</taxon>
    </lineage>
</organism>
<feature type="chain" id="PRO_5032771611" evidence="1">
    <location>
        <begin position="27"/>
        <end position="159"/>
    </location>
</feature>